<sequence>MSETQINQPSYYESIAFPGVGDGFTEALRLDDFAPFYELGSRIPDPGYEPDWTMADEKPDSAEHDDWTYSQGIPNVAMNDFTADELSIEPPLYKCLYPPCTYASKRESNCKQHMEKAHGWEYVRSKSNGRKKTTAGGSERSPPASTFGSARTGMHSQDLPAFPRHNFVETALMRTLGLWTELGPDEKSLYFNTRTGKFANEFPQEDIVNLEGSSTISAGPMYIAASNAGRTSSANAPTGDIFGIAQDIEPLPETSKRPRRAYPRSKFSLESIAILEAWLDDHGDNPYPSSVEKVTLASEAGLRVQQVDRWFTNNRKRRLNAVEKWLSSSSEDEDVVNAAMRSASRISVSSMNFGTQSPSSKASSSAASTVLSSASSAFSQSNDAVWKVSKNKRGTKKYLMKDLLPLPTSKLSKGFQCTFCSQELTEKAWRRHEETQHLPRTKWVCGFDPTTVMERPWNLTCLLCPKSSPGFEHYQLHHPEVVDCLQKPKEDRTFYRKDHLAQHFTNVHNAQLNGVTADLSKQEIDYSNQTWNCGFCGEILATWDVRARHIAAHFRNGSHMSQWDSARQKEEHNSRTRARPDFPSRRARSFKECERSTPDNGLFETDKFDNSIDLPPAPQSMMSQFNFKVSSSSQKKHKCKICDKRFTRPS</sequence>
<dbReference type="InterPro" id="IPR001356">
    <property type="entry name" value="HD"/>
</dbReference>
<evidence type="ECO:0000313" key="8">
    <source>
        <dbReference type="Proteomes" id="UP000799750"/>
    </source>
</evidence>
<comment type="subcellular location">
    <subcellularLocation>
        <location evidence="4">Nucleus</location>
    </subcellularLocation>
</comment>
<evidence type="ECO:0000256" key="5">
    <source>
        <dbReference type="SAM" id="MobiDB-lite"/>
    </source>
</evidence>
<evidence type="ECO:0000256" key="4">
    <source>
        <dbReference type="PROSITE-ProRule" id="PRU00108"/>
    </source>
</evidence>
<dbReference type="InterPro" id="IPR008422">
    <property type="entry name" value="KN_HD"/>
</dbReference>
<feature type="compositionally biased region" description="Polar residues" evidence="5">
    <location>
        <begin position="620"/>
        <end position="633"/>
    </location>
</feature>
<keyword evidence="1 4" id="KW-0238">DNA-binding</keyword>
<dbReference type="InterPro" id="IPR050224">
    <property type="entry name" value="TALE_homeobox"/>
</dbReference>
<feature type="region of interest" description="Disordered" evidence="5">
    <location>
        <begin position="123"/>
        <end position="151"/>
    </location>
</feature>
<evidence type="ECO:0000256" key="3">
    <source>
        <dbReference type="ARBA" id="ARBA00023242"/>
    </source>
</evidence>
<accession>A0A6A6QBW7</accession>
<dbReference type="Gene3D" id="1.10.10.60">
    <property type="entry name" value="Homeodomain-like"/>
    <property type="match status" value="1"/>
</dbReference>
<organism evidence="7 8">
    <name type="scientific">Lophium mytilinum</name>
    <dbReference type="NCBI Taxonomy" id="390894"/>
    <lineage>
        <taxon>Eukaryota</taxon>
        <taxon>Fungi</taxon>
        <taxon>Dikarya</taxon>
        <taxon>Ascomycota</taxon>
        <taxon>Pezizomycotina</taxon>
        <taxon>Dothideomycetes</taxon>
        <taxon>Pleosporomycetidae</taxon>
        <taxon>Mytilinidiales</taxon>
        <taxon>Mytilinidiaceae</taxon>
        <taxon>Lophium</taxon>
    </lineage>
</organism>
<keyword evidence="2 4" id="KW-0371">Homeobox</keyword>
<proteinExistence type="predicted"/>
<dbReference type="AlphaFoldDB" id="A0A6A6QBW7"/>
<evidence type="ECO:0000259" key="6">
    <source>
        <dbReference type="PROSITE" id="PS50071"/>
    </source>
</evidence>
<dbReference type="GO" id="GO:0003677">
    <property type="term" value="F:DNA binding"/>
    <property type="evidence" value="ECO:0007669"/>
    <property type="project" value="UniProtKB-UniRule"/>
</dbReference>
<dbReference type="InterPro" id="IPR009057">
    <property type="entry name" value="Homeodomain-like_sf"/>
</dbReference>
<protein>
    <recommendedName>
        <fullName evidence="6">Homeobox domain-containing protein</fullName>
    </recommendedName>
</protein>
<feature type="compositionally biased region" description="Basic and acidic residues" evidence="5">
    <location>
        <begin position="640"/>
        <end position="650"/>
    </location>
</feature>
<dbReference type="Proteomes" id="UP000799750">
    <property type="component" value="Unassembled WGS sequence"/>
</dbReference>
<reference evidence="7" key="1">
    <citation type="journal article" date="2020" name="Stud. Mycol.">
        <title>101 Dothideomycetes genomes: a test case for predicting lifestyles and emergence of pathogens.</title>
        <authorList>
            <person name="Haridas S."/>
            <person name="Albert R."/>
            <person name="Binder M."/>
            <person name="Bloem J."/>
            <person name="Labutti K."/>
            <person name="Salamov A."/>
            <person name="Andreopoulos B."/>
            <person name="Baker S."/>
            <person name="Barry K."/>
            <person name="Bills G."/>
            <person name="Bluhm B."/>
            <person name="Cannon C."/>
            <person name="Castanera R."/>
            <person name="Culley D."/>
            <person name="Daum C."/>
            <person name="Ezra D."/>
            <person name="Gonzalez J."/>
            <person name="Henrissat B."/>
            <person name="Kuo A."/>
            <person name="Liang C."/>
            <person name="Lipzen A."/>
            <person name="Lutzoni F."/>
            <person name="Magnuson J."/>
            <person name="Mondo S."/>
            <person name="Nolan M."/>
            <person name="Ohm R."/>
            <person name="Pangilinan J."/>
            <person name="Park H.-J."/>
            <person name="Ramirez L."/>
            <person name="Alfaro M."/>
            <person name="Sun H."/>
            <person name="Tritt A."/>
            <person name="Yoshinaga Y."/>
            <person name="Zwiers L.-H."/>
            <person name="Turgeon B."/>
            <person name="Goodwin S."/>
            <person name="Spatafora J."/>
            <person name="Crous P."/>
            <person name="Grigoriev I."/>
        </authorList>
    </citation>
    <scope>NUCLEOTIDE SEQUENCE</scope>
    <source>
        <strain evidence="7">CBS 269.34</strain>
    </source>
</reference>
<feature type="DNA-binding region" description="Homeobox" evidence="4">
    <location>
        <begin position="260"/>
        <end position="322"/>
    </location>
</feature>
<keyword evidence="3 4" id="KW-0539">Nucleus</keyword>
<dbReference type="SUPFAM" id="SSF46689">
    <property type="entry name" value="Homeodomain-like"/>
    <property type="match status" value="1"/>
</dbReference>
<name>A0A6A6QBW7_9PEZI</name>
<dbReference type="OrthoDB" id="10056939at2759"/>
<dbReference type="PANTHER" id="PTHR11850">
    <property type="entry name" value="HOMEOBOX PROTEIN TRANSCRIPTION FACTORS"/>
    <property type="match status" value="1"/>
</dbReference>
<feature type="domain" description="Homeobox" evidence="6">
    <location>
        <begin position="258"/>
        <end position="321"/>
    </location>
</feature>
<evidence type="ECO:0000313" key="7">
    <source>
        <dbReference type="EMBL" id="KAF2489641.1"/>
    </source>
</evidence>
<dbReference type="GO" id="GO:0005634">
    <property type="term" value="C:nucleus"/>
    <property type="evidence" value="ECO:0007669"/>
    <property type="project" value="UniProtKB-SubCell"/>
</dbReference>
<dbReference type="InterPro" id="IPR013087">
    <property type="entry name" value="Znf_C2H2_type"/>
</dbReference>
<feature type="region of interest" description="Disordered" evidence="5">
    <location>
        <begin position="558"/>
        <end position="650"/>
    </location>
</feature>
<dbReference type="CDD" id="cd00086">
    <property type="entry name" value="homeodomain"/>
    <property type="match status" value="1"/>
</dbReference>
<dbReference type="PROSITE" id="PS50071">
    <property type="entry name" value="HOMEOBOX_2"/>
    <property type="match status" value="1"/>
</dbReference>
<evidence type="ECO:0000256" key="2">
    <source>
        <dbReference type="ARBA" id="ARBA00023155"/>
    </source>
</evidence>
<keyword evidence="8" id="KW-1185">Reference proteome</keyword>
<dbReference type="GO" id="GO:0006355">
    <property type="term" value="P:regulation of DNA-templated transcription"/>
    <property type="evidence" value="ECO:0007669"/>
    <property type="project" value="InterPro"/>
</dbReference>
<gene>
    <name evidence="7" type="ORF">BU16DRAFT_161590</name>
</gene>
<feature type="compositionally biased region" description="Basic and acidic residues" evidence="5">
    <location>
        <begin position="566"/>
        <end position="597"/>
    </location>
</feature>
<dbReference type="Pfam" id="PF05920">
    <property type="entry name" value="Homeobox_KN"/>
    <property type="match status" value="1"/>
</dbReference>
<dbReference type="SMART" id="SM00389">
    <property type="entry name" value="HOX"/>
    <property type="match status" value="1"/>
</dbReference>
<evidence type="ECO:0000256" key="1">
    <source>
        <dbReference type="ARBA" id="ARBA00023125"/>
    </source>
</evidence>
<dbReference type="EMBL" id="MU004198">
    <property type="protein sequence ID" value="KAF2489641.1"/>
    <property type="molecule type" value="Genomic_DNA"/>
</dbReference>
<dbReference type="SMART" id="SM00355">
    <property type="entry name" value="ZnF_C2H2"/>
    <property type="match status" value="3"/>
</dbReference>